<dbReference type="AlphaFoldDB" id="A0A4P6XMU9"/>
<dbReference type="InterPro" id="IPR015943">
    <property type="entry name" value="WD40/YVTN_repeat-like_dom_sf"/>
</dbReference>
<gene>
    <name evidence="4" type="primary">MPUL0C01540</name>
    <name evidence="4" type="ORF">METSCH_C01540</name>
</gene>
<dbReference type="PROSITE" id="PS50082">
    <property type="entry name" value="WD_REPEATS_2"/>
    <property type="match status" value="1"/>
</dbReference>
<organism evidence="4 5">
    <name type="scientific">Metschnikowia aff. pulcherrima</name>
    <dbReference type="NCBI Taxonomy" id="2163413"/>
    <lineage>
        <taxon>Eukaryota</taxon>
        <taxon>Fungi</taxon>
        <taxon>Dikarya</taxon>
        <taxon>Ascomycota</taxon>
        <taxon>Saccharomycotina</taxon>
        <taxon>Pichiomycetes</taxon>
        <taxon>Metschnikowiaceae</taxon>
        <taxon>Metschnikowia</taxon>
    </lineage>
</organism>
<keyword evidence="2" id="KW-0677">Repeat</keyword>
<sequence length="345" mass="37885">MSFLELAALESPLSVIKYSIPANDTLLVASYDNNVLLYNYSKKLLAVKLASPAPVLSIAYSSHRTTYAGHLDGTIREIDFENMHFSRPCVSIQASDSAKTDSVPNVSSGINCFRLLDGTSLVASTFLGVLVQFDPRSLRALHKTQTQGKIFAMDTCNSKITVAKLQLALEVWDARNMAVPVHKRLTGLRFQATNLRCFPSGDGYALSSVDGRVSMEYYEDLASAQEQKFAFKCHRIKDKVAGEDVVYPVTGLEFHPQYKTLFTAGGDGNVCVWNWAKRKRMKLLCHHLELPRLISHMDISGDGQSLAIAVSDDLYTRASLVGKIAAGGGKILIRSLTDADCKPKS</sequence>
<dbReference type="Pfam" id="PF00400">
    <property type="entry name" value="WD40"/>
    <property type="match status" value="1"/>
</dbReference>
<accession>A0A4P6XMU9</accession>
<dbReference type="EMBL" id="CP034458">
    <property type="protein sequence ID" value="QBM88189.1"/>
    <property type="molecule type" value="Genomic_DNA"/>
</dbReference>
<evidence type="ECO:0000313" key="4">
    <source>
        <dbReference type="EMBL" id="QBM88189.1"/>
    </source>
</evidence>
<proteinExistence type="predicted"/>
<keyword evidence="1 3" id="KW-0853">WD repeat</keyword>
<dbReference type="InterPro" id="IPR001680">
    <property type="entry name" value="WD40_rpt"/>
</dbReference>
<dbReference type="STRING" id="2163413.A0A4P6XMU9"/>
<evidence type="ECO:0000256" key="2">
    <source>
        <dbReference type="ARBA" id="ARBA00022737"/>
    </source>
</evidence>
<protein>
    <submittedName>
        <fullName evidence="4">Cell cycle arrest protein BUB3</fullName>
    </submittedName>
</protein>
<dbReference type="SUPFAM" id="SSF50998">
    <property type="entry name" value="Quinoprotein alcohol dehydrogenase-like"/>
    <property type="match status" value="1"/>
</dbReference>
<dbReference type="SMART" id="SM00320">
    <property type="entry name" value="WD40"/>
    <property type="match status" value="3"/>
</dbReference>
<reference evidence="5" key="1">
    <citation type="submission" date="2019-03" db="EMBL/GenBank/DDBJ databases">
        <title>Snf2 controls pulcherriminic acid biosynthesis and connects pigmentation and antifungal activity of the yeast Metschnikowia pulcherrima.</title>
        <authorList>
            <person name="Gore-Lloyd D."/>
            <person name="Sumann I."/>
            <person name="Brachmann A.O."/>
            <person name="Schneeberger K."/>
            <person name="Ortiz-Merino R.A."/>
            <person name="Moreno-Beltran M."/>
            <person name="Schlaefli M."/>
            <person name="Kirner P."/>
            <person name="Santos Kron A."/>
            <person name="Wolfe K.H."/>
            <person name="Piel J."/>
            <person name="Ahrens C.H."/>
            <person name="Henk D."/>
            <person name="Freimoser F.M."/>
        </authorList>
    </citation>
    <scope>NUCLEOTIDE SEQUENCE [LARGE SCALE GENOMIC DNA]</scope>
    <source>
        <strain evidence="5">APC 1.2</strain>
    </source>
</reference>
<name>A0A4P6XMU9_9ASCO</name>
<evidence type="ECO:0000256" key="3">
    <source>
        <dbReference type="PROSITE-ProRule" id="PRU00221"/>
    </source>
</evidence>
<dbReference type="PANTHER" id="PTHR10971">
    <property type="entry name" value="MRNA EXPORT FACTOR AND BUB3"/>
    <property type="match status" value="1"/>
</dbReference>
<evidence type="ECO:0000256" key="1">
    <source>
        <dbReference type="ARBA" id="ARBA00022574"/>
    </source>
</evidence>
<evidence type="ECO:0000313" key="5">
    <source>
        <dbReference type="Proteomes" id="UP000292447"/>
    </source>
</evidence>
<feature type="repeat" description="WD" evidence="3">
    <location>
        <begin position="249"/>
        <end position="283"/>
    </location>
</feature>
<dbReference type="Gene3D" id="2.130.10.10">
    <property type="entry name" value="YVTN repeat-like/Quinoprotein amine dehydrogenase"/>
    <property type="match status" value="1"/>
</dbReference>
<dbReference type="Proteomes" id="UP000292447">
    <property type="component" value="Chromosome III"/>
</dbReference>
<keyword evidence="5" id="KW-1185">Reference proteome</keyword>
<dbReference type="InterPro" id="IPR011047">
    <property type="entry name" value="Quinoprotein_ADH-like_sf"/>
</dbReference>